<evidence type="ECO:0000313" key="3">
    <source>
        <dbReference type="EMBL" id="PIS20954.1"/>
    </source>
</evidence>
<dbReference type="PANTHER" id="PTHR11544">
    <property type="entry name" value="COLD SHOCK DOMAIN CONTAINING PROTEINS"/>
    <property type="match status" value="1"/>
</dbReference>
<name>A0A2H0X7R1_UNCKA</name>
<dbReference type="PRINTS" id="PR00050">
    <property type="entry name" value="COLDSHOCK"/>
</dbReference>
<proteinExistence type="predicted"/>
<dbReference type="InterPro" id="IPR011129">
    <property type="entry name" value="CSD"/>
</dbReference>
<dbReference type="InterPro" id="IPR002059">
    <property type="entry name" value="CSP_DNA-bd"/>
</dbReference>
<feature type="domain" description="CSD" evidence="2">
    <location>
        <begin position="13"/>
        <end position="76"/>
    </location>
</feature>
<feature type="non-terminal residue" evidence="3">
    <location>
        <position position="249"/>
    </location>
</feature>
<reference evidence="4" key="1">
    <citation type="submission" date="2017-09" db="EMBL/GenBank/DDBJ databases">
        <title>Depth-based differentiation of microbial function through sediment-hosted aquifers and enrichment of novel symbionts in the deep terrestrial subsurface.</title>
        <authorList>
            <person name="Probst A.J."/>
            <person name="Ladd B."/>
            <person name="Jarett J.K."/>
            <person name="Geller-Mcgrath D.E."/>
            <person name="Sieber C.M.K."/>
            <person name="Emerson J.B."/>
            <person name="Anantharaman K."/>
            <person name="Thomas B.C."/>
            <person name="Malmstrom R."/>
            <person name="Stieglmeier M."/>
            <person name="Klingl A."/>
            <person name="Woyke T."/>
            <person name="Ryan C.M."/>
            <person name="Banfield J.F."/>
        </authorList>
    </citation>
    <scope>NUCLEOTIDE SEQUENCE [LARGE SCALE GENOMIC DNA]</scope>
</reference>
<dbReference type="Pfam" id="PF00313">
    <property type="entry name" value="CSD"/>
    <property type="match status" value="2"/>
</dbReference>
<dbReference type="GO" id="GO:0003676">
    <property type="term" value="F:nucleic acid binding"/>
    <property type="evidence" value="ECO:0007669"/>
    <property type="project" value="InterPro"/>
</dbReference>
<dbReference type="AlphaFoldDB" id="A0A2H0X7R1"/>
<dbReference type="PROSITE" id="PS51857">
    <property type="entry name" value="CSD_2"/>
    <property type="match status" value="1"/>
</dbReference>
<dbReference type="PROSITE" id="PS00352">
    <property type="entry name" value="CSD_1"/>
    <property type="match status" value="1"/>
</dbReference>
<evidence type="ECO:0000256" key="1">
    <source>
        <dbReference type="RuleBase" id="RU000408"/>
    </source>
</evidence>
<accession>A0A2H0X7R1</accession>
<comment type="caution">
    <text evidence="3">The sequence shown here is derived from an EMBL/GenBank/DDBJ whole genome shotgun (WGS) entry which is preliminary data.</text>
</comment>
<dbReference type="CDD" id="cd04458">
    <property type="entry name" value="CSP_CDS"/>
    <property type="match status" value="1"/>
</dbReference>
<dbReference type="Proteomes" id="UP000231414">
    <property type="component" value="Unassembled WGS sequence"/>
</dbReference>
<dbReference type="EMBL" id="PEYW01000013">
    <property type="protein sequence ID" value="PIS20954.1"/>
    <property type="molecule type" value="Genomic_DNA"/>
</dbReference>
<dbReference type="SUPFAM" id="SSF50249">
    <property type="entry name" value="Nucleic acid-binding proteins"/>
    <property type="match status" value="2"/>
</dbReference>
<dbReference type="InterPro" id="IPR019844">
    <property type="entry name" value="CSD_CS"/>
</dbReference>
<evidence type="ECO:0000313" key="4">
    <source>
        <dbReference type="Proteomes" id="UP000231414"/>
    </source>
</evidence>
<dbReference type="SMART" id="SM00357">
    <property type="entry name" value="CSP"/>
    <property type="match status" value="2"/>
</dbReference>
<dbReference type="GO" id="GO:0005737">
    <property type="term" value="C:cytoplasm"/>
    <property type="evidence" value="ECO:0007669"/>
    <property type="project" value="UniProtKB-SubCell"/>
</dbReference>
<dbReference type="Gene3D" id="2.40.50.140">
    <property type="entry name" value="Nucleic acid-binding proteins"/>
    <property type="match status" value="2"/>
</dbReference>
<sequence>MLGKDKEKEMSDVYQGTVKWFNEGKGYGFIARENEGDLFFHVSSFQKEGRKLAGSPPVWFTVGANPRGPCAEKVWFHEPSLEEISPDVSQSSENQSPPPSFASIPNQEIAAKEEAANEPMICGGTVISWNKYRGFGLVVCDRYGTIFAHHSQIIGENRTALNVGEEVSFIARYNSSKDRWEAKQIGGPQREELCDSPPECLVCTLVFKSGGNIFASPDNGYAGSWPKIPDCFLSLPENGVDFNGLKVSV</sequence>
<dbReference type="InterPro" id="IPR012340">
    <property type="entry name" value="NA-bd_OB-fold"/>
</dbReference>
<protein>
    <recommendedName>
        <fullName evidence="2">CSD domain-containing protein</fullName>
    </recommendedName>
</protein>
<dbReference type="InterPro" id="IPR050181">
    <property type="entry name" value="Cold_shock_domain"/>
</dbReference>
<gene>
    <name evidence="3" type="ORF">COT52_01115</name>
</gene>
<evidence type="ECO:0000259" key="2">
    <source>
        <dbReference type="PROSITE" id="PS51857"/>
    </source>
</evidence>
<organism evidence="3 4">
    <name type="scientific">candidate division WWE3 bacterium CG08_land_8_20_14_0_20_43_13</name>
    <dbReference type="NCBI Taxonomy" id="1975087"/>
    <lineage>
        <taxon>Bacteria</taxon>
        <taxon>Katanobacteria</taxon>
    </lineage>
</organism>
<comment type="subcellular location">
    <subcellularLocation>
        <location evidence="1">Cytoplasm</location>
    </subcellularLocation>
</comment>